<dbReference type="Gene3D" id="3.40.50.300">
    <property type="entry name" value="P-loop containing nucleotide triphosphate hydrolases"/>
    <property type="match status" value="1"/>
</dbReference>
<dbReference type="InterPro" id="IPR027417">
    <property type="entry name" value="P-loop_NTPase"/>
</dbReference>
<dbReference type="EMBL" id="HG938353">
    <property type="protein sequence ID" value="CDN48271.1"/>
    <property type="molecule type" value="Genomic_DNA"/>
</dbReference>
<gene>
    <name evidence="1" type="ORF">RG540_CH21030</name>
</gene>
<dbReference type="HOGENOM" id="CLU_117601_0_0_5"/>
<keyword evidence="2" id="KW-1185">Reference proteome</keyword>
<dbReference type="AlphaFoldDB" id="A0A068SR83"/>
<organism evidence="1 2">
    <name type="scientific">Neorhizobium galegae bv. orientalis str. HAMBI 540</name>
    <dbReference type="NCBI Taxonomy" id="1028800"/>
    <lineage>
        <taxon>Bacteria</taxon>
        <taxon>Pseudomonadati</taxon>
        <taxon>Pseudomonadota</taxon>
        <taxon>Alphaproteobacteria</taxon>
        <taxon>Hyphomicrobiales</taxon>
        <taxon>Rhizobiaceae</taxon>
        <taxon>Rhizobium/Agrobacterium group</taxon>
        <taxon>Neorhizobium</taxon>
    </lineage>
</organism>
<dbReference type="GeneID" id="24257963"/>
<dbReference type="OrthoDB" id="4297974at2"/>
<dbReference type="SUPFAM" id="SSF52540">
    <property type="entry name" value="P-loop containing nucleoside triphosphate hydrolases"/>
    <property type="match status" value="1"/>
</dbReference>
<dbReference type="KEGG" id="ngg:RG540_CH21030"/>
<dbReference type="eggNOG" id="COG2074">
    <property type="taxonomic scope" value="Bacteria"/>
</dbReference>
<name>A0A068SR83_NEOGA</name>
<protein>
    <submittedName>
        <fullName evidence="1">All7571 protein</fullName>
    </submittedName>
</protein>
<evidence type="ECO:0000313" key="1">
    <source>
        <dbReference type="EMBL" id="CDN48271.1"/>
    </source>
</evidence>
<sequence>MDQGLSGILIAGSSHVGKTTLAKRLAAALNLNMVSTDSLGRHPGRPWPSVRPPVAEYYRRLSPETIYWFLKVHHENMWPGLKRMIDGEIEARKPFVLEGSALRPEFIAPLVSEALVGICLHADADFLRERMRAEAGYLQAGEGDRDMFDAFIERSLHDNAEMHKAARENGLRIVDAADPHTVNNLFDELVRRGPSLSSAGG</sequence>
<evidence type="ECO:0000313" key="2">
    <source>
        <dbReference type="Proteomes" id="UP000028181"/>
    </source>
</evidence>
<dbReference type="Proteomes" id="UP000028181">
    <property type="component" value="Chromosome I"/>
</dbReference>
<reference evidence="2" key="1">
    <citation type="journal article" date="2014" name="BMC Genomics">
        <title>Genome sequencing of two Neorhizobium galegae strains reveals a noeT gene responsible for the unusual acetylation of the nodulation factors.</title>
        <authorList>
            <person name="Osterman J."/>
            <person name="Marsh J."/>
            <person name="Laine P.K."/>
            <person name="Zeng Z."/>
            <person name="Alatalo E."/>
            <person name="Sullivan J.T."/>
            <person name="Young J.P."/>
            <person name="Thomas-Oates J."/>
            <person name="Paulin L."/>
            <person name="Lindstrom K."/>
        </authorList>
    </citation>
    <scope>NUCLEOTIDE SEQUENCE [LARGE SCALE GENOMIC DNA]</scope>
    <source>
        <strain evidence="2">HAMBI 540</strain>
    </source>
</reference>
<accession>A0A068SR83</accession>
<dbReference type="PATRIC" id="fig|1028800.3.peg.2125"/>
<dbReference type="RefSeq" id="WP_038587411.1">
    <property type="nucleotide sequence ID" value="NZ_HG938353.1"/>
</dbReference>
<proteinExistence type="predicted"/>